<evidence type="ECO:0000313" key="3">
    <source>
        <dbReference type="Proteomes" id="UP001428817"/>
    </source>
</evidence>
<organism evidence="2 3">
    <name type="scientific">Pseudonocardia eucalypti</name>
    <dbReference type="NCBI Taxonomy" id="648755"/>
    <lineage>
        <taxon>Bacteria</taxon>
        <taxon>Bacillati</taxon>
        <taxon>Actinomycetota</taxon>
        <taxon>Actinomycetes</taxon>
        <taxon>Pseudonocardiales</taxon>
        <taxon>Pseudonocardiaceae</taxon>
        <taxon>Pseudonocardia</taxon>
    </lineage>
</organism>
<accession>A0ABP9PEG4</accession>
<keyword evidence="3" id="KW-1185">Reference proteome</keyword>
<dbReference type="Proteomes" id="UP001428817">
    <property type="component" value="Unassembled WGS sequence"/>
</dbReference>
<dbReference type="EMBL" id="BAABJP010000001">
    <property type="protein sequence ID" value="GAA5145296.1"/>
    <property type="molecule type" value="Genomic_DNA"/>
</dbReference>
<proteinExistence type="predicted"/>
<feature type="region of interest" description="Disordered" evidence="1">
    <location>
        <begin position="1"/>
        <end position="24"/>
    </location>
</feature>
<protein>
    <submittedName>
        <fullName evidence="2">Uncharacterized protein</fullName>
    </submittedName>
</protein>
<sequence>MVATAPTAAPPTVPSAPKYEPNTDEVAAAMPPATTLLMVRSAATALTRAPADWCAGWAGGCGPVTGPTTGPTTGVGTGPLSGMAGGRTGAAWFAAGNCRGVGTGRLGWRGMRRAC</sequence>
<reference evidence="3" key="1">
    <citation type="journal article" date="2019" name="Int. J. Syst. Evol. Microbiol.">
        <title>The Global Catalogue of Microorganisms (GCM) 10K type strain sequencing project: providing services to taxonomists for standard genome sequencing and annotation.</title>
        <authorList>
            <consortium name="The Broad Institute Genomics Platform"/>
            <consortium name="The Broad Institute Genome Sequencing Center for Infectious Disease"/>
            <person name="Wu L."/>
            <person name="Ma J."/>
        </authorList>
    </citation>
    <scope>NUCLEOTIDE SEQUENCE [LARGE SCALE GENOMIC DNA]</scope>
    <source>
        <strain evidence="3">JCM 18303</strain>
    </source>
</reference>
<comment type="caution">
    <text evidence="2">The sequence shown here is derived from an EMBL/GenBank/DDBJ whole genome shotgun (WGS) entry which is preliminary data.</text>
</comment>
<gene>
    <name evidence="2" type="ORF">GCM10023321_02960</name>
</gene>
<evidence type="ECO:0000256" key="1">
    <source>
        <dbReference type="SAM" id="MobiDB-lite"/>
    </source>
</evidence>
<name>A0ABP9PEG4_9PSEU</name>
<evidence type="ECO:0000313" key="2">
    <source>
        <dbReference type="EMBL" id="GAA5145296.1"/>
    </source>
</evidence>